<accession>A0ABV4KDH7</accession>
<comment type="caution">
    <text evidence="2">The sequence shown here is derived from an EMBL/GenBank/DDBJ whole genome shotgun (WGS) entry which is preliminary data.</text>
</comment>
<gene>
    <name evidence="2" type="ORF">QO192_08705</name>
</gene>
<keyword evidence="1" id="KW-0175">Coiled coil</keyword>
<evidence type="ECO:0000313" key="2">
    <source>
        <dbReference type="EMBL" id="MEZ7515361.1"/>
    </source>
</evidence>
<name>A0ABV4KDH7_9FLAO</name>
<proteinExistence type="predicted"/>
<organism evidence="2 3">
    <name type="scientific">Flavobacterium frigidarium</name>
    <dbReference type="NCBI Taxonomy" id="99286"/>
    <lineage>
        <taxon>Bacteria</taxon>
        <taxon>Pseudomonadati</taxon>
        <taxon>Bacteroidota</taxon>
        <taxon>Flavobacteriia</taxon>
        <taxon>Flavobacteriales</taxon>
        <taxon>Flavobacteriaceae</taxon>
        <taxon>Flavobacterium</taxon>
    </lineage>
</organism>
<keyword evidence="3" id="KW-1185">Reference proteome</keyword>
<protein>
    <submittedName>
        <fullName evidence="2">Uncharacterized protein</fullName>
    </submittedName>
</protein>
<dbReference type="EMBL" id="JASMRN010000006">
    <property type="protein sequence ID" value="MEZ7515361.1"/>
    <property type="molecule type" value="Genomic_DNA"/>
</dbReference>
<dbReference type="RefSeq" id="WP_371569773.1">
    <property type="nucleotide sequence ID" value="NZ_JASMRN010000006.1"/>
</dbReference>
<feature type="coiled-coil region" evidence="1">
    <location>
        <begin position="173"/>
        <end position="202"/>
    </location>
</feature>
<dbReference type="Proteomes" id="UP001568894">
    <property type="component" value="Unassembled WGS sequence"/>
</dbReference>
<reference evidence="2 3" key="1">
    <citation type="submission" date="2023-05" db="EMBL/GenBank/DDBJ databases">
        <title>Adaptations of aquatic viruses from atmosphere-close ecosystems of the Central Arctic Ocean.</title>
        <authorList>
            <person name="Rahlff J."/>
            <person name="Holmfeldt K."/>
        </authorList>
    </citation>
    <scope>NUCLEOTIDE SEQUENCE [LARGE SCALE GENOMIC DNA]</scope>
    <source>
        <strain evidence="2 3">Arc14</strain>
    </source>
</reference>
<sequence>MEQNTTTAIFNLMQNVVDKLDTLSENLKGKKDNELKDMLAESSNEIKVGLKKAISNQTSLVQIIQTSEGKIIESFEKNKTIPSVNNYTEYNLIGSKSHFKPLSLLLFAFALVVVWSSIKYLPSYFNESSLLSKEKEDYELFYNYVYLQQFKKSKTITADSFLKRIQDKDTLFLKEYNALLKTYKKERKKQQLKDELKSLESHDR</sequence>
<evidence type="ECO:0000256" key="1">
    <source>
        <dbReference type="SAM" id="Coils"/>
    </source>
</evidence>
<evidence type="ECO:0000313" key="3">
    <source>
        <dbReference type="Proteomes" id="UP001568894"/>
    </source>
</evidence>